<evidence type="ECO:0000256" key="2">
    <source>
        <dbReference type="ARBA" id="ARBA00011838"/>
    </source>
</evidence>
<dbReference type="AlphaFoldDB" id="C7LKG5"/>
<sequence>MKKKIHPKNYRMVCFKDMISNQTFFCKSTIFTKEKINIDGKEFPFYKLEISSYSHPFYTGNMKYISETGRIEKFNKKFNKKYKI</sequence>
<dbReference type="PRINTS" id="PR01249">
    <property type="entry name" value="RIBOSOMALL31"/>
</dbReference>
<dbReference type="STRING" id="595499.SMDSEM_228"/>
<dbReference type="InterPro" id="IPR034704">
    <property type="entry name" value="Ribosomal_bL28/bL31-like_sf"/>
</dbReference>
<dbReference type="NCBIfam" id="NF002462">
    <property type="entry name" value="PRK01678.1"/>
    <property type="match status" value="1"/>
</dbReference>
<dbReference type="InterPro" id="IPR042105">
    <property type="entry name" value="Ribosomal_bL31_sf"/>
</dbReference>
<dbReference type="Gene3D" id="4.10.830.30">
    <property type="entry name" value="Ribosomal protein L31"/>
    <property type="match status" value="1"/>
</dbReference>
<comment type="subunit">
    <text evidence="2">Part of the 50S ribosomal subunit.</text>
</comment>
<evidence type="ECO:0000313" key="6">
    <source>
        <dbReference type="EMBL" id="ACU52927.1"/>
    </source>
</evidence>
<comment type="similarity">
    <text evidence="1">Belongs to the bacterial ribosomal protein bL31 family. Type B subfamily.</text>
</comment>
<reference evidence="6 7" key="1">
    <citation type="journal article" date="2009" name="Proc. Natl. Acad. Sci. U.S.A.">
        <title>Convergent evolution of metabolic roles in bacterial co-symbionts of insects.</title>
        <authorList>
            <person name="McCutcheon J.P."/>
            <person name="McDonald B.R."/>
            <person name="Moran N.A."/>
        </authorList>
    </citation>
    <scope>NUCLEOTIDE SEQUENCE [LARGE SCALE GENOMIC DNA]</scope>
    <source>
        <strain evidence="6 7">SMDSEM</strain>
    </source>
</reference>
<evidence type="ECO:0000256" key="5">
    <source>
        <dbReference type="RuleBase" id="RU000564"/>
    </source>
</evidence>
<evidence type="ECO:0000313" key="7">
    <source>
        <dbReference type="Proteomes" id="UP000008074"/>
    </source>
</evidence>
<dbReference type="GO" id="GO:0003735">
    <property type="term" value="F:structural constituent of ribosome"/>
    <property type="evidence" value="ECO:0007669"/>
    <property type="project" value="InterPro"/>
</dbReference>
<dbReference type="PANTHER" id="PTHR33280:SF1">
    <property type="entry name" value="LARGE RIBOSOMAL SUBUNIT PROTEIN BL31C"/>
    <property type="match status" value="1"/>
</dbReference>
<dbReference type="InterPro" id="IPR002150">
    <property type="entry name" value="Ribosomal_bL31"/>
</dbReference>
<dbReference type="GO" id="GO:1990904">
    <property type="term" value="C:ribonucleoprotein complex"/>
    <property type="evidence" value="ECO:0007669"/>
    <property type="project" value="UniProtKB-KW"/>
</dbReference>
<accession>C7LKG5</accession>
<evidence type="ECO:0000256" key="1">
    <source>
        <dbReference type="ARBA" id="ARBA00008196"/>
    </source>
</evidence>
<dbReference type="Proteomes" id="UP000008074">
    <property type="component" value="Chromosome"/>
</dbReference>
<dbReference type="NCBIfam" id="TIGR00105">
    <property type="entry name" value="L31"/>
    <property type="match status" value="1"/>
</dbReference>
<dbReference type="InterPro" id="IPR027493">
    <property type="entry name" value="Ribosomal_bL31_B"/>
</dbReference>
<proteinExistence type="inferred from homology"/>
<dbReference type="PROSITE" id="PS01143">
    <property type="entry name" value="RIBOSOMAL_L31"/>
    <property type="match status" value="1"/>
</dbReference>
<keyword evidence="4 5" id="KW-0687">Ribonucleoprotein</keyword>
<dbReference type="GO" id="GO:0005840">
    <property type="term" value="C:ribosome"/>
    <property type="evidence" value="ECO:0007669"/>
    <property type="project" value="UniProtKB-KW"/>
</dbReference>
<dbReference type="GO" id="GO:0006412">
    <property type="term" value="P:translation"/>
    <property type="evidence" value="ECO:0007669"/>
    <property type="project" value="InterPro"/>
</dbReference>
<evidence type="ECO:0000256" key="3">
    <source>
        <dbReference type="ARBA" id="ARBA00022980"/>
    </source>
</evidence>
<dbReference type="EMBL" id="CP001605">
    <property type="protein sequence ID" value="ACU52927.1"/>
    <property type="molecule type" value="Genomic_DNA"/>
</dbReference>
<evidence type="ECO:0000256" key="4">
    <source>
        <dbReference type="ARBA" id="ARBA00023274"/>
    </source>
</evidence>
<dbReference type="Pfam" id="PF01197">
    <property type="entry name" value="Ribosomal_L31"/>
    <property type="match status" value="1"/>
</dbReference>
<dbReference type="KEGG" id="sms:SMDSEM_228"/>
<dbReference type="HOGENOM" id="CLU_114306_2_2_10"/>
<dbReference type="SUPFAM" id="SSF143800">
    <property type="entry name" value="L28p-like"/>
    <property type="match status" value="1"/>
</dbReference>
<organism evidence="6 7">
    <name type="scientific">Karelsulcia muelleri (strain SMDSEM)</name>
    <name type="common">Sulcia muelleri</name>
    <dbReference type="NCBI Taxonomy" id="595499"/>
    <lineage>
        <taxon>Bacteria</taxon>
        <taxon>Pseudomonadati</taxon>
        <taxon>Bacteroidota</taxon>
        <taxon>Flavobacteriia</taxon>
        <taxon>Flavobacteriales</taxon>
        <taxon>Candidatus Karelsulcia</taxon>
    </lineage>
</organism>
<name>C7LKG5_KARMS</name>
<gene>
    <name evidence="6" type="primary">rpmE</name>
    <name evidence="6" type="ordered locus">SMDSEM_228</name>
</gene>
<protein>
    <recommendedName>
        <fullName evidence="5">50S ribosomal protein L31</fullName>
    </recommendedName>
</protein>
<keyword evidence="3 5" id="KW-0689">Ribosomal protein</keyword>
<dbReference type="PANTHER" id="PTHR33280">
    <property type="entry name" value="50S RIBOSOMAL PROTEIN L31, CHLOROPLASTIC"/>
    <property type="match status" value="1"/>
</dbReference>